<dbReference type="EMBL" id="HBUF01583591">
    <property type="protein sequence ID" value="CAG6771054.1"/>
    <property type="molecule type" value="Transcribed_RNA"/>
</dbReference>
<organism evidence="1">
    <name type="scientific">Cacopsylla melanoneura</name>
    <dbReference type="NCBI Taxonomy" id="428564"/>
    <lineage>
        <taxon>Eukaryota</taxon>
        <taxon>Metazoa</taxon>
        <taxon>Ecdysozoa</taxon>
        <taxon>Arthropoda</taxon>
        <taxon>Hexapoda</taxon>
        <taxon>Insecta</taxon>
        <taxon>Pterygota</taxon>
        <taxon>Neoptera</taxon>
        <taxon>Paraneoptera</taxon>
        <taxon>Hemiptera</taxon>
        <taxon>Sternorrhyncha</taxon>
        <taxon>Psylloidea</taxon>
        <taxon>Psyllidae</taxon>
        <taxon>Psyllinae</taxon>
        <taxon>Cacopsylla</taxon>
    </lineage>
</organism>
<dbReference type="AlphaFoldDB" id="A0A8D9ATN5"/>
<proteinExistence type="predicted"/>
<reference evidence="1" key="1">
    <citation type="submission" date="2021-05" db="EMBL/GenBank/DDBJ databases">
        <authorList>
            <person name="Alioto T."/>
            <person name="Alioto T."/>
            <person name="Gomez Garrido J."/>
        </authorList>
    </citation>
    <scope>NUCLEOTIDE SEQUENCE</scope>
</reference>
<accession>A0A8D9ATN5</accession>
<evidence type="ECO:0000313" key="1">
    <source>
        <dbReference type="EMBL" id="CAG6771054.1"/>
    </source>
</evidence>
<sequence length="121" mass="13534">MVGGPNFKTRLRGSVFFLDRLCALTGGSVLKLKFLGYFPFSPPIFFFPPLFIKVMSQSNESKLNFYVAHGTRTPNLQIRSPSPSTKLLRWVHFRNISQGNKISTTSGCSPCVVKVGFHYAT</sequence>
<protein>
    <submittedName>
        <fullName evidence="1">Uncharacterized protein</fullName>
    </submittedName>
</protein>
<name>A0A8D9ATN5_9HEMI</name>